<feature type="transmembrane region" description="Helical" evidence="6">
    <location>
        <begin position="91"/>
        <end position="110"/>
    </location>
</feature>
<organism evidence="8 9">
    <name type="scientific">Reinekea thalattae</name>
    <dbReference type="NCBI Taxonomy" id="2593301"/>
    <lineage>
        <taxon>Bacteria</taxon>
        <taxon>Pseudomonadati</taxon>
        <taxon>Pseudomonadota</taxon>
        <taxon>Gammaproteobacteria</taxon>
        <taxon>Oceanospirillales</taxon>
        <taxon>Saccharospirillaceae</taxon>
        <taxon>Reinekea</taxon>
    </lineage>
</organism>
<evidence type="ECO:0000313" key="9">
    <source>
        <dbReference type="Proteomes" id="UP000321764"/>
    </source>
</evidence>
<dbReference type="SUPFAM" id="SSF103481">
    <property type="entry name" value="Multidrug resistance efflux transporter EmrE"/>
    <property type="match status" value="2"/>
</dbReference>
<comment type="caution">
    <text evidence="8">The sequence shown here is derived from an EMBL/GenBank/DDBJ whole genome shotgun (WGS) entry which is preliminary data.</text>
</comment>
<dbReference type="PANTHER" id="PTHR32322">
    <property type="entry name" value="INNER MEMBRANE TRANSPORTER"/>
    <property type="match status" value="1"/>
</dbReference>
<evidence type="ECO:0000256" key="2">
    <source>
        <dbReference type="ARBA" id="ARBA00007362"/>
    </source>
</evidence>
<feature type="transmembrane region" description="Helical" evidence="6">
    <location>
        <begin position="173"/>
        <end position="193"/>
    </location>
</feature>
<dbReference type="PANTHER" id="PTHR32322:SF2">
    <property type="entry name" value="EAMA DOMAIN-CONTAINING PROTEIN"/>
    <property type="match status" value="1"/>
</dbReference>
<dbReference type="EMBL" id="VKAD01000001">
    <property type="protein sequence ID" value="TXR54665.1"/>
    <property type="molecule type" value="Genomic_DNA"/>
</dbReference>
<feature type="transmembrane region" description="Helical" evidence="6">
    <location>
        <begin position="116"/>
        <end position="133"/>
    </location>
</feature>
<keyword evidence="3 6" id="KW-0812">Transmembrane</keyword>
<feature type="transmembrane region" description="Helical" evidence="6">
    <location>
        <begin position="59"/>
        <end position="79"/>
    </location>
</feature>
<dbReference type="Pfam" id="PF00892">
    <property type="entry name" value="EamA"/>
    <property type="match status" value="2"/>
</dbReference>
<dbReference type="InterPro" id="IPR000620">
    <property type="entry name" value="EamA_dom"/>
</dbReference>
<evidence type="ECO:0000256" key="5">
    <source>
        <dbReference type="ARBA" id="ARBA00023136"/>
    </source>
</evidence>
<comment type="similarity">
    <text evidence="2">Belongs to the EamA transporter family.</text>
</comment>
<evidence type="ECO:0000256" key="1">
    <source>
        <dbReference type="ARBA" id="ARBA00004141"/>
    </source>
</evidence>
<evidence type="ECO:0000256" key="3">
    <source>
        <dbReference type="ARBA" id="ARBA00022692"/>
    </source>
</evidence>
<dbReference type="InterPro" id="IPR050638">
    <property type="entry name" value="AA-Vitamin_Transporters"/>
</dbReference>
<evidence type="ECO:0000256" key="4">
    <source>
        <dbReference type="ARBA" id="ARBA00022989"/>
    </source>
</evidence>
<dbReference type="OrthoDB" id="2795159at2"/>
<comment type="subcellular location">
    <subcellularLocation>
        <location evidence="1">Membrane</location>
        <topology evidence="1">Multi-pass membrane protein</topology>
    </subcellularLocation>
</comment>
<name>A0A5C8Z939_9GAMM</name>
<dbReference type="GO" id="GO:0016020">
    <property type="term" value="C:membrane"/>
    <property type="evidence" value="ECO:0007669"/>
    <property type="project" value="UniProtKB-SubCell"/>
</dbReference>
<evidence type="ECO:0000313" key="8">
    <source>
        <dbReference type="EMBL" id="TXR54665.1"/>
    </source>
</evidence>
<sequence>MWLSYALLAALFFGLRAVLYQWVSQKNVNRSLMLCGVYSTGFIVAIIGMLVLGHRFHSWPASIAGLSMGLFSFAANAALYKGFAVGKASVVGVLSGLASPLVMLLAYLGWGETLSPVQLIGFVILFFGINLIRYSNELSFKNLKGAHWALLASLSFAMTDLSSKQSTLFGADIFASIVLMFGFASLLFFISWWRTKDSVNDTQELRWSIAKTYRVGMAVGLSNVVGMVLILLAFQHGPTGLVSAVAAMNVLVLLVYSRVVLKDEFRATEIAGVSAALLGIVVLKLLS</sequence>
<evidence type="ECO:0000259" key="7">
    <source>
        <dbReference type="Pfam" id="PF00892"/>
    </source>
</evidence>
<feature type="domain" description="EamA" evidence="7">
    <location>
        <begin position="2"/>
        <end position="132"/>
    </location>
</feature>
<proteinExistence type="inferred from homology"/>
<feature type="transmembrane region" description="Helical" evidence="6">
    <location>
        <begin position="240"/>
        <end position="261"/>
    </location>
</feature>
<dbReference type="AlphaFoldDB" id="A0A5C8Z939"/>
<feature type="transmembrane region" description="Helical" evidence="6">
    <location>
        <begin position="35"/>
        <end position="53"/>
    </location>
</feature>
<feature type="transmembrane region" description="Helical" evidence="6">
    <location>
        <begin position="145"/>
        <end position="161"/>
    </location>
</feature>
<keyword evidence="5 6" id="KW-0472">Membrane</keyword>
<dbReference type="Proteomes" id="UP000321764">
    <property type="component" value="Unassembled WGS sequence"/>
</dbReference>
<feature type="transmembrane region" description="Helical" evidence="6">
    <location>
        <begin position="213"/>
        <end position="234"/>
    </location>
</feature>
<keyword evidence="9" id="KW-1185">Reference proteome</keyword>
<dbReference type="InterPro" id="IPR037185">
    <property type="entry name" value="EmrE-like"/>
</dbReference>
<protein>
    <submittedName>
        <fullName evidence="8">DMT family transporter</fullName>
    </submittedName>
</protein>
<evidence type="ECO:0000256" key="6">
    <source>
        <dbReference type="SAM" id="Phobius"/>
    </source>
</evidence>
<accession>A0A5C8Z939</accession>
<keyword evidence="4 6" id="KW-1133">Transmembrane helix</keyword>
<reference evidence="8 9" key="1">
    <citation type="submission" date="2019-07" db="EMBL/GenBank/DDBJ databases">
        <title>Reinekea sp. strain SSH23 genome sequencing and assembly.</title>
        <authorList>
            <person name="Kim I."/>
        </authorList>
    </citation>
    <scope>NUCLEOTIDE SEQUENCE [LARGE SCALE GENOMIC DNA]</scope>
    <source>
        <strain evidence="8 9">SSH23</strain>
    </source>
</reference>
<feature type="transmembrane region" description="Helical" evidence="6">
    <location>
        <begin position="6"/>
        <end position="23"/>
    </location>
</feature>
<feature type="domain" description="EamA" evidence="7">
    <location>
        <begin position="144"/>
        <end position="283"/>
    </location>
</feature>
<gene>
    <name evidence="8" type="ORF">FME95_09045</name>
</gene>
<dbReference type="RefSeq" id="WP_147714064.1">
    <property type="nucleotide sequence ID" value="NZ_VKAD01000001.1"/>
</dbReference>